<dbReference type="PANTHER" id="PTHR11113:SF14">
    <property type="entry name" value="N-ACETYLGLUCOSAMINE-6-PHOSPHATE DEACETYLASE"/>
    <property type="match status" value="1"/>
</dbReference>
<proteinExistence type="inferred from homology"/>
<dbReference type="InterPro" id="IPR006680">
    <property type="entry name" value="Amidohydro-rel"/>
</dbReference>
<dbReference type="EMBL" id="AP025523">
    <property type="protein sequence ID" value="BDE07179.1"/>
    <property type="molecule type" value="Genomic_DNA"/>
</dbReference>
<evidence type="ECO:0000256" key="6">
    <source>
        <dbReference type="PIRSR" id="PIRSR038994-1"/>
    </source>
</evidence>
<evidence type="ECO:0000256" key="2">
    <source>
        <dbReference type="ARBA" id="ARBA00022723"/>
    </source>
</evidence>
<feature type="active site" description="Proton donor/acceptor" evidence="6">
    <location>
        <position position="278"/>
    </location>
</feature>
<evidence type="ECO:0000256" key="8">
    <source>
        <dbReference type="PIRSR" id="PIRSR038994-3"/>
    </source>
</evidence>
<dbReference type="Proteomes" id="UP001317532">
    <property type="component" value="Chromosome"/>
</dbReference>
<dbReference type="GO" id="GO:0008448">
    <property type="term" value="F:N-acetylglucosamine-6-phosphate deacetylase activity"/>
    <property type="evidence" value="ECO:0007669"/>
    <property type="project" value="InterPro"/>
</dbReference>
<keyword evidence="3 5" id="KW-0378">Hydrolase</keyword>
<feature type="binding site" evidence="7">
    <location>
        <position position="232"/>
    </location>
    <ligand>
        <name>substrate</name>
    </ligand>
</feature>
<comment type="cofactor">
    <cofactor evidence="8">
        <name>a divalent metal cation</name>
        <dbReference type="ChEBI" id="CHEBI:60240"/>
    </cofactor>
    <text evidence="8">Binds 1 divalent metal cation per subunit.</text>
</comment>
<dbReference type="RefSeq" id="WP_317994792.1">
    <property type="nucleotide sequence ID" value="NZ_AP025523.1"/>
</dbReference>
<feature type="binding site" evidence="7">
    <location>
        <begin position="301"/>
        <end position="303"/>
    </location>
    <ligand>
        <name>substrate</name>
    </ligand>
</feature>
<dbReference type="Pfam" id="PF01979">
    <property type="entry name" value="Amidohydro_1"/>
    <property type="match status" value="1"/>
</dbReference>
<evidence type="ECO:0000256" key="4">
    <source>
        <dbReference type="ARBA" id="ARBA00023277"/>
    </source>
</evidence>
<dbReference type="KEGG" id="vab:WPS_24550"/>
<feature type="binding site" evidence="8">
    <location>
        <position position="200"/>
    </location>
    <ligand>
        <name>Zn(2+)</name>
        <dbReference type="ChEBI" id="CHEBI:29105"/>
    </ligand>
</feature>
<protein>
    <submittedName>
        <fullName evidence="10">N-acetylglucosamine-6-phosphate deacetylase</fullName>
    </submittedName>
</protein>
<keyword evidence="2 8" id="KW-0479">Metal-binding</keyword>
<feature type="binding site" evidence="7">
    <location>
        <begin position="224"/>
        <end position="225"/>
    </location>
    <ligand>
        <name>substrate</name>
    </ligand>
</feature>
<dbReference type="GO" id="GO:0046872">
    <property type="term" value="F:metal ion binding"/>
    <property type="evidence" value="ECO:0007669"/>
    <property type="project" value="UniProtKB-KW"/>
</dbReference>
<evidence type="ECO:0000313" key="10">
    <source>
        <dbReference type="EMBL" id="BDE07179.1"/>
    </source>
</evidence>
<evidence type="ECO:0000313" key="11">
    <source>
        <dbReference type="Proteomes" id="UP001317532"/>
    </source>
</evidence>
<name>A0AAN1XYA7_UNVUL</name>
<feature type="binding site" evidence="8">
    <location>
        <position position="221"/>
    </location>
    <ligand>
        <name>Zn(2+)</name>
        <dbReference type="ChEBI" id="CHEBI:29105"/>
    </ligand>
</feature>
<feature type="binding site" evidence="7">
    <location>
        <position position="256"/>
    </location>
    <ligand>
        <name>substrate</name>
    </ligand>
</feature>
<dbReference type="AlphaFoldDB" id="A0AAN1XYA7"/>
<feature type="binding site" evidence="8">
    <location>
        <position position="134"/>
    </location>
    <ligand>
        <name>Zn(2+)</name>
        <dbReference type="ChEBI" id="CHEBI:29105"/>
    </ligand>
</feature>
<dbReference type="SUPFAM" id="SSF51338">
    <property type="entry name" value="Composite domain of metallo-dependent hydrolases"/>
    <property type="match status" value="1"/>
</dbReference>
<dbReference type="Gene3D" id="2.30.40.10">
    <property type="entry name" value="Urease, subunit C, domain 1"/>
    <property type="match status" value="1"/>
</dbReference>
<feature type="domain" description="Amidohydrolase-related" evidence="9">
    <location>
        <begin position="51"/>
        <end position="371"/>
    </location>
</feature>
<dbReference type="NCBIfam" id="TIGR00221">
    <property type="entry name" value="nagA"/>
    <property type="match status" value="1"/>
</dbReference>
<sequence>MSDTYILGPARIALGDGSLTHGRIAVERGRIARILSEDGHSDLQPPDGALVAPGLIDVHTNGADEFLFNRDQGNAVEVASRAYARQGATGYLAGIMTAPWESMMHAAAEVSEAANELVEKGDPIGARCLGIHFEGPFLNPKFRRVHRGEWILPATMERAQEMVEACRGALVLVTMAPEADGVDEVARFFYDQGIVCSAGHTAAHYREGMLAIGLGFRTVTHAFNAMPPLDHRDPSILAAFIQESRTTVQLICDGYHVSPPMVDLLYRTLHDRLVLTTDNMPPAGSGYRIEGGVVRAEDGTIAGSALLMDQAVRNLMAYADIPFETAIVSATRSPARLLNLDRELGTIEAGKRADLSVWSDEYQVLATIVGGLPVFGGAHLYWPSKASA</sequence>
<comment type="similarity">
    <text evidence="1 5">Belongs to the metallo-dependent hydrolases superfamily. NagA family.</text>
</comment>
<organism evidence="10 11">
    <name type="scientific">Vulcanimicrobium alpinum</name>
    <dbReference type="NCBI Taxonomy" id="3016050"/>
    <lineage>
        <taxon>Bacteria</taxon>
        <taxon>Bacillati</taxon>
        <taxon>Vulcanimicrobiota</taxon>
        <taxon>Vulcanimicrobiia</taxon>
        <taxon>Vulcanimicrobiales</taxon>
        <taxon>Vulcanimicrobiaceae</taxon>
        <taxon>Vulcanimicrobium</taxon>
    </lineage>
</organism>
<dbReference type="SUPFAM" id="SSF51556">
    <property type="entry name" value="Metallo-dependent hydrolases"/>
    <property type="match status" value="1"/>
</dbReference>
<dbReference type="Gene3D" id="3.20.20.140">
    <property type="entry name" value="Metal-dependent hydrolases"/>
    <property type="match status" value="1"/>
</dbReference>
<dbReference type="InterPro" id="IPR032466">
    <property type="entry name" value="Metal_Hydrolase"/>
</dbReference>
<evidence type="ECO:0000256" key="1">
    <source>
        <dbReference type="ARBA" id="ARBA00010716"/>
    </source>
</evidence>
<evidence type="ECO:0000256" key="7">
    <source>
        <dbReference type="PIRSR" id="PIRSR038994-2"/>
    </source>
</evidence>
<dbReference type="PIRSF" id="PIRSF038994">
    <property type="entry name" value="NagA"/>
    <property type="match status" value="1"/>
</dbReference>
<evidence type="ECO:0000256" key="3">
    <source>
        <dbReference type="ARBA" id="ARBA00022801"/>
    </source>
</evidence>
<evidence type="ECO:0000259" key="9">
    <source>
        <dbReference type="Pfam" id="PF01979"/>
    </source>
</evidence>
<dbReference type="InterPro" id="IPR011059">
    <property type="entry name" value="Metal-dep_hydrolase_composite"/>
</dbReference>
<reference evidence="10 11" key="1">
    <citation type="journal article" date="2022" name="ISME Commun">
        <title>Vulcanimicrobium alpinus gen. nov. sp. nov., the first cultivated representative of the candidate phylum 'Eremiobacterota', is a metabolically versatile aerobic anoxygenic phototroph.</title>
        <authorList>
            <person name="Yabe S."/>
            <person name="Muto K."/>
            <person name="Abe K."/>
            <person name="Yokota A."/>
            <person name="Staudigel H."/>
            <person name="Tebo B.M."/>
        </authorList>
    </citation>
    <scope>NUCLEOTIDE SEQUENCE [LARGE SCALE GENOMIC DNA]</scope>
    <source>
        <strain evidence="10 11">WC8-2</strain>
    </source>
</reference>
<dbReference type="PANTHER" id="PTHR11113">
    <property type="entry name" value="N-ACETYLGLUCOSAMINE-6-PHOSPHATE DEACETYLASE"/>
    <property type="match status" value="1"/>
</dbReference>
<dbReference type="GO" id="GO:0006046">
    <property type="term" value="P:N-acetylglucosamine catabolic process"/>
    <property type="evidence" value="ECO:0007669"/>
    <property type="project" value="TreeGrafter"/>
</dbReference>
<accession>A0AAN1XYA7</accession>
<gene>
    <name evidence="10" type="ORF">WPS_24550</name>
</gene>
<evidence type="ECO:0000256" key="5">
    <source>
        <dbReference type="PIRNR" id="PIRNR038994"/>
    </source>
</evidence>
<dbReference type="InterPro" id="IPR003764">
    <property type="entry name" value="GlcNAc_6-P_deAcase"/>
</dbReference>
<keyword evidence="11" id="KW-1185">Reference proteome</keyword>
<feature type="binding site" evidence="7">
    <location>
        <position position="145"/>
    </location>
    <ligand>
        <name>substrate</name>
    </ligand>
</feature>
<keyword evidence="4 5" id="KW-0119">Carbohydrate metabolism</keyword>